<dbReference type="AlphaFoldDB" id="A0AAD1X9X9"/>
<dbReference type="Proteomes" id="UP001295684">
    <property type="component" value="Unassembled WGS sequence"/>
</dbReference>
<keyword evidence="3" id="KW-1185">Reference proteome</keyword>
<gene>
    <name evidence="2" type="ORF">ECRASSUSDP1_LOCUS4466</name>
</gene>
<reference evidence="2" key="1">
    <citation type="submission" date="2023-07" db="EMBL/GenBank/DDBJ databases">
        <authorList>
            <consortium name="AG Swart"/>
            <person name="Singh M."/>
            <person name="Singh A."/>
            <person name="Seah K."/>
            <person name="Emmerich C."/>
        </authorList>
    </citation>
    <scope>NUCLEOTIDE SEQUENCE</scope>
    <source>
        <strain evidence="2">DP1</strain>
    </source>
</reference>
<feature type="region of interest" description="Disordered" evidence="1">
    <location>
        <begin position="92"/>
        <end position="119"/>
    </location>
</feature>
<evidence type="ECO:0000313" key="2">
    <source>
        <dbReference type="EMBL" id="CAI2363136.1"/>
    </source>
</evidence>
<sequence>MGLHCCSERANMNSRFDRNDDFDQYAIPQYASVGEKSINLQLSDLSENETADQCNGDIEKLKRILNSTNIAHNNDTMEAMSELHNESAKLINRKNTRKQQKRTIRKLNRGRNNRGFAKS</sequence>
<accession>A0AAD1X9X9</accession>
<dbReference type="EMBL" id="CAMPGE010004287">
    <property type="protein sequence ID" value="CAI2363136.1"/>
    <property type="molecule type" value="Genomic_DNA"/>
</dbReference>
<protein>
    <submittedName>
        <fullName evidence="2">Uncharacterized protein</fullName>
    </submittedName>
</protein>
<evidence type="ECO:0000313" key="3">
    <source>
        <dbReference type="Proteomes" id="UP001295684"/>
    </source>
</evidence>
<name>A0AAD1X9X9_EUPCR</name>
<proteinExistence type="predicted"/>
<comment type="caution">
    <text evidence="2">The sequence shown here is derived from an EMBL/GenBank/DDBJ whole genome shotgun (WGS) entry which is preliminary data.</text>
</comment>
<evidence type="ECO:0000256" key="1">
    <source>
        <dbReference type="SAM" id="MobiDB-lite"/>
    </source>
</evidence>
<feature type="compositionally biased region" description="Basic residues" evidence="1">
    <location>
        <begin position="92"/>
        <end position="112"/>
    </location>
</feature>
<organism evidence="2 3">
    <name type="scientific">Euplotes crassus</name>
    <dbReference type="NCBI Taxonomy" id="5936"/>
    <lineage>
        <taxon>Eukaryota</taxon>
        <taxon>Sar</taxon>
        <taxon>Alveolata</taxon>
        <taxon>Ciliophora</taxon>
        <taxon>Intramacronucleata</taxon>
        <taxon>Spirotrichea</taxon>
        <taxon>Hypotrichia</taxon>
        <taxon>Euplotida</taxon>
        <taxon>Euplotidae</taxon>
        <taxon>Moneuplotes</taxon>
    </lineage>
</organism>